<protein>
    <submittedName>
        <fullName evidence="3">DUF4180 domain-containing protein</fullName>
    </submittedName>
</protein>
<evidence type="ECO:0000313" key="4">
    <source>
        <dbReference type="Proteomes" id="UP000308000"/>
    </source>
</evidence>
<name>A0AAJ5JYC4_9DEIO</name>
<dbReference type="EMBL" id="VBRC01000005">
    <property type="protein sequence ID" value="TLK27964.1"/>
    <property type="molecule type" value="Genomic_DNA"/>
</dbReference>
<evidence type="ECO:0000313" key="2">
    <source>
        <dbReference type="EMBL" id="MBB5294175.1"/>
    </source>
</evidence>
<keyword evidence="5" id="KW-1185">Reference proteome</keyword>
<gene>
    <name evidence="3" type="ORF">FCS05_08580</name>
    <name evidence="2" type="ORF">HNQ10_000989</name>
</gene>
<dbReference type="RefSeq" id="WP_129119245.1">
    <property type="nucleotide sequence ID" value="NZ_BSUI01000016.1"/>
</dbReference>
<dbReference type="InterPro" id="IPR025438">
    <property type="entry name" value="DUF4180"/>
</dbReference>
<evidence type="ECO:0000313" key="5">
    <source>
        <dbReference type="Proteomes" id="UP000536909"/>
    </source>
</evidence>
<dbReference type="EMBL" id="JACHFV010000003">
    <property type="protein sequence ID" value="MBB5294175.1"/>
    <property type="molecule type" value="Genomic_DNA"/>
</dbReference>
<evidence type="ECO:0000313" key="3">
    <source>
        <dbReference type="EMBL" id="TLK27964.1"/>
    </source>
</evidence>
<dbReference type="Pfam" id="PF13788">
    <property type="entry name" value="DUF4180"/>
    <property type="match status" value="1"/>
</dbReference>
<proteinExistence type="predicted"/>
<dbReference type="Proteomes" id="UP000308000">
    <property type="component" value="Unassembled WGS sequence"/>
</dbReference>
<evidence type="ECO:0000259" key="1">
    <source>
        <dbReference type="Pfam" id="PF13788"/>
    </source>
</evidence>
<reference evidence="2 5" key="2">
    <citation type="submission" date="2020-08" db="EMBL/GenBank/DDBJ databases">
        <title>Genomic Encyclopedia of Type Strains, Phase IV (KMG-IV): sequencing the most valuable type-strain genomes for metagenomic binning, comparative biology and taxonomic classification.</title>
        <authorList>
            <person name="Goeker M."/>
        </authorList>
    </citation>
    <scope>NUCLEOTIDE SEQUENCE [LARGE SCALE GENOMIC DNA]</scope>
    <source>
        <strain evidence="2 5">DSM 105434</strain>
    </source>
</reference>
<sequence>MTTDEFPRTRTASQLGVPLRTLADVPELIGAAFGLDGLILTEADLSPEFFRLRSGLAGEAFQKFTNYRLRVALVLPDFAAHGKCFAELAFEHATHRWIRFVRTEEEAWLWLRASAAG</sequence>
<dbReference type="Proteomes" id="UP000536909">
    <property type="component" value="Unassembled WGS sequence"/>
</dbReference>
<comment type="caution">
    <text evidence="3">The sequence shown here is derived from an EMBL/GenBank/DDBJ whole genome shotgun (WGS) entry which is preliminary data.</text>
</comment>
<feature type="domain" description="DUF4180" evidence="1">
    <location>
        <begin position="16"/>
        <end position="111"/>
    </location>
</feature>
<dbReference type="AlphaFoldDB" id="A0AAJ5JYC4"/>
<reference evidence="3 4" key="1">
    <citation type="submission" date="2019-04" db="EMBL/GenBank/DDBJ databases">
        <title>Deinococcus metalilatus MA1002 mutant No.5.</title>
        <authorList>
            <person name="Park W."/>
            <person name="Park C."/>
        </authorList>
    </citation>
    <scope>NUCLEOTIDE SEQUENCE [LARGE SCALE GENOMIC DNA]</scope>
    <source>
        <strain evidence="3 4">MA1002-m5</strain>
    </source>
</reference>
<accession>A0AAJ5JYC4</accession>
<organism evidence="3 4">
    <name type="scientific">Deinococcus metallilatus</name>
    <dbReference type="NCBI Taxonomy" id="1211322"/>
    <lineage>
        <taxon>Bacteria</taxon>
        <taxon>Thermotogati</taxon>
        <taxon>Deinococcota</taxon>
        <taxon>Deinococci</taxon>
        <taxon>Deinococcales</taxon>
        <taxon>Deinococcaceae</taxon>
        <taxon>Deinococcus</taxon>
    </lineage>
</organism>